<dbReference type="RefSeq" id="XP_024585767.1">
    <property type="nucleotide sequence ID" value="XM_024720583.1"/>
</dbReference>
<dbReference type="Proteomes" id="UP000054928">
    <property type="component" value="Unassembled WGS sequence"/>
</dbReference>
<dbReference type="OrthoDB" id="5322683at2759"/>
<dbReference type="AlphaFoldDB" id="A0A0P1B5U7"/>
<dbReference type="InterPro" id="IPR029510">
    <property type="entry name" value="Ald_DH_CS_GLU"/>
</dbReference>
<keyword evidence="1 3" id="KW-0560">Oxidoreductase</keyword>
<evidence type="ECO:0000256" key="3">
    <source>
        <dbReference type="RuleBase" id="RU003345"/>
    </source>
</evidence>
<protein>
    <submittedName>
        <fullName evidence="5">Succinylglutamate-semialdehyde dehydrogenase</fullName>
    </submittedName>
</protein>
<dbReference type="STRING" id="4781.A0A0P1B5U7"/>
<dbReference type="GeneID" id="36402217"/>
<dbReference type="PROSITE" id="PS00687">
    <property type="entry name" value="ALDEHYDE_DEHYDR_GLU"/>
    <property type="match status" value="1"/>
</dbReference>
<evidence type="ECO:0000256" key="2">
    <source>
        <dbReference type="PROSITE-ProRule" id="PRU10007"/>
    </source>
</evidence>
<reference evidence="6" key="1">
    <citation type="submission" date="2014-09" db="EMBL/GenBank/DDBJ databases">
        <authorList>
            <person name="Sharma Rahul"/>
            <person name="Thines Marco"/>
        </authorList>
    </citation>
    <scope>NUCLEOTIDE SEQUENCE [LARGE SCALE GENOMIC DNA]</scope>
</reference>
<dbReference type="Gene3D" id="3.40.309.10">
    <property type="entry name" value="Aldehyde Dehydrogenase, Chain A, domain 2"/>
    <property type="match status" value="1"/>
</dbReference>
<dbReference type="InterPro" id="IPR016163">
    <property type="entry name" value="Ald_DH_C"/>
</dbReference>
<dbReference type="SUPFAM" id="SSF53720">
    <property type="entry name" value="ALDH-like"/>
    <property type="match status" value="1"/>
</dbReference>
<evidence type="ECO:0000313" key="5">
    <source>
        <dbReference type="EMBL" id="CEG49398.1"/>
    </source>
</evidence>
<accession>A0A0P1B5U7</accession>
<dbReference type="GO" id="GO:0016620">
    <property type="term" value="F:oxidoreductase activity, acting on the aldehyde or oxo group of donors, NAD or NADP as acceptor"/>
    <property type="evidence" value="ECO:0007669"/>
    <property type="project" value="InterPro"/>
</dbReference>
<feature type="active site" evidence="2">
    <location>
        <position position="5"/>
    </location>
</feature>
<proteinExistence type="inferred from homology"/>
<comment type="similarity">
    <text evidence="3">Belongs to the aldehyde dehydrogenase family.</text>
</comment>
<organism evidence="5 6">
    <name type="scientific">Plasmopara halstedii</name>
    <name type="common">Downy mildew of sunflower</name>
    <dbReference type="NCBI Taxonomy" id="4781"/>
    <lineage>
        <taxon>Eukaryota</taxon>
        <taxon>Sar</taxon>
        <taxon>Stramenopiles</taxon>
        <taxon>Oomycota</taxon>
        <taxon>Peronosporomycetes</taxon>
        <taxon>Peronosporales</taxon>
        <taxon>Peronosporaceae</taxon>
        <taxon>Plasmopara</taxon>
    </lineage>
</organism>
<dbReference type="InterPro" id="IPR015590">
    <property type="entry name" value="Aldehyde_DH_dom"/>
</dbReference>
<evidence type="ECO:0000259" key="4">
    <source>
        <dbReference type="Pfam" id="PF00171"/>
    </source>
</evidence>
<evidence type="ECO:0000256" key="1">
    <source>
        <dbReference type="ARBA" id="ARBA00023002"/>
    </source>
</evidence>
<evidence type="ECO:0000313" key="6">
    <source>
        <dbReference type="Proteomes" id="UP000054928"/>
    </source>
</evidence>
<dbReference type="InterPro" id="IPR016161">
    <property type="entry name" value="Ald_DH/histidinol_DH"/>
</dbReference>
<sequence>MLALEMGGNNALIVEDPADTDAAVNITLQSAFITAEAGGGGGATATRRLEY</sequence>
<keyword evidence="6" id="KW-1185">Reference proteome</keyword>
<feature type="domain" description="Aldehyde dehydrogenase" evidence="4">
    <location>
        <begin position="2"/>
        <end position="35"/>
    </location>
</feature>
<dbReference type="EMBL" id="CCYD01003048">
    <property type="protein sequence ID" value="CEG49398.1"/>
    <property type="molecule type" value="Genomic_DNA"/>
</dbReference>
<dbReference type="Pfam" id="PF00171">
    <property type="entry name" value="Aldedh"/>
    <property type="match status" value="1"/>
</dbReference>
<name>A0A0P1B5U7_PLAHL</name>